<dbReference type="GO" id="GO:0004843">
    <property type="term" value="F:cysteine-type deubiquitinase activity"/>
    <property type="evidence" value="ECO:0007669"/>
    <property type="project" value="UniProtKB-UniRule"/>
</dbReference>
<dbReference type="Pfam" id="PF02148">
    <property type="entry name" value="zf-UBP"/>
    <property type="match status" value="1"/>
</dbReference>
<feature type="binding site" evidence="13">
    <location>
        <position position="241"/>
    </location>
    <ligand>
        <name>substrate</name>
    </ligand>
</feature>
<dbReference type="AlphaFoldDB" id="A0A5N6KCM8"/>
<dbReference type="InterPro" id="IPR041432">
    <property type="entry name" value="UBP13_Znf-UBP_var"/>
</dbReference>
<evidence type="ECO:0000256" key="1">
    <source>
        <dbReference type="ARBA" id="ARBA00000707"/>
    </source>
</evidence>
<evidence type="ECO:0000256" key="14">
    <source>
        <dbReference type="PIRSR" id="PIRSR016308-3"/>
    </source>
</evidence>
<evidence type="ECO:0000256" key="4">
    <source>
        <dbReference type="ARBA" id="ARBA00022723"/>
    </source>
</evidence>
<keyword evidence="10 11" id="KW-0862">Zinc</keyword>
<dbReference type="FunFam" id="1.10.8.10:FF:000086">
    <property type="entry name" value="Ubiquitin carboxyl-terminal hydrolase"/>
    <property type="match status" value="1"/>
</dbReference>
<evidence type="ECO:0000256" key="15">
    <source>
        <dbReference type="PROSITE-ProRule" id="PRU00502"/>
    </source>
</evidence>
<evidence type="ECO:0000256" key="13">
    <source>
        <dbReference type="PIRSR" id="PIRSR016308-2"/>
    </source>
</evidence>
<dbReference type="Gene3D" id="1.10.8.10">
    <property type="entry name" value="DNA helicase RuvA subunit, C-terminal domain"/>
    <property type="match status" value="2"/>
</dbReference>
<evidence type="ECO:0000259" key="19">
    <source>
        <dbReference type="PROSITE" id="PS50271"/>
    </source>
</evidence>
<feature type="binding site" evidence="14">
    <location>
        <position position="178"/>
    </location>
    <ligand>
        <name>Zn(2+)</name>
        <dbReference type="ChEBI" id="CHEBI:29105"/>
    </ligand>
</feature>
<evidence type="ECO:0000256" key="6">
    <source>
        <dbReference type="ARBA" id="ARBA00022771"/>
    </source>
</evidence>
<dbReference type="SUPFAM" id="SSF57850">
    <property type="entry name" value="RING/U-box"/>
    <property type="match status" value="2"/>
</dbReference>
<dbReference type="FunFam" id="3.90.70.10:FF:000235">
    <property type="entry name" value="Ubiquitin carboxyl-terminal hydrolase"/>
    <property type="match status" value="1"/>
</dbReference>
<dbReference type="InterPro" id="IPR028889">
    <property type="entry name" value="USP"/>
</dbReference>
<dbReference type="SMART" id="SM00165">
    <property type="entry name" value="UBA"/>
    <property type="match status" value="2"/>
</dbReference>
<feature type="domain" description="UBA" evidence="17">
    <location>
        <begin position="584"/>
        <end position="625"/>
    </location>
</feature>
<dbReference type="PANTHER" id="PTHR21646:SF10">
    <property type="entry name" value="UBIQUITIN CARBOXYL-TERMINAL HYDROLASE 14"/>
    <property type="match status" value="1"/>
</dbReference>
<dbReference type="PROSITE" id="PS50271">
    <property type="entry name" value="ZF_UBP"/>
    <property type="match status" value="2"/>
</dbReference>
<name>A0A5N6KCM8_MONLA</name>
<evidence type="ECO:0000259" key="17">
    <source>
        <dbReference type="PROSITE" id="PS50030"/>
    </source>
</evidence>
<dbReference type="PROSITE" id="PS00973">
    <property type="entry name" value="USP_2"/>
    <property type="match status" value="1"/>
</dbReference>
<dbReference type="InterPro" id="IPR001607">
    <property type="entry name" value="Znf_UBP"/>
</dbReference>
<feature type="binding site" evidence="13">
    <location>
        <position position="236"/>
    </location>
    <ligand>
        <name>substrate</name>
    </ligand>
</feature>
<protein>
    <recommendedName>
        <fullName evidence="11 16">Ubiquitin carboxyl-terminal hydrolase</fullName>
        <ecNumber evidence="11 16">3.4.19.12</ecNumber>
    </recommendedName>
</protein>
<dbReference type="Proteomes" id="UP000326757">
    <property type="component" value="Unassembled WGS sequence"/>
</dbReference>
<dbReference type="CDD" id="cd02658">
    <property type="entry name" value="Peptidase_C19B"/>
    <property type="match status" value="1"/>
</dbReference>
<evidence type="ECO:0000256" key="11">
    <source>
        <dbReference type="PIRNR" id="PIRNR016308"/>
    </source>
</evidence>
<evidence type="ECO:0000313" key="20">
    <source>
        <dbReference type="EMBL" id="KAB8301168.1"/>
    </source>
</evidence>
<feature type="binding site" evidence="13">
    <location>
        <position position="238"/>
    </location>
    <ligand>
        <name>substrate</name>
    </ligand>
</feature>
<sequence length="803" mass="89899">MSCKHIDAAELRPPGPSQAVYREDCTQCFDSLDDSTGLDVCLFCFNGGCTGDRNHSQLHNTIKSHPLVLNIRRTRRHVVRDEPPQKMSKLAIAAETEADRYEYHTKVRCYECAVEDIDKSSRKLSAVVDAVMKANTFSRQEEVKAWEQEFTSCEHILTLQQESTRQIQSQDLGHCSLCDLKENLWLCLQCGNLGCGRAQFGGLKGHSHGLEHKNQTGHAIAVKLGSITSDGTADVYCYACDEERIDEDLGKHLAHWGIMLAEREKTEKSLMEMQVDENLRWEFSMTDEQGHELTKLFGKGFTGLKNLGNSCYLASALQCLFDLPQFQKRYLLPNTDLPIVEDPAQDLETQLRKLADGLLSGRYSFPDPTSNQSGPSDVADQKGLAPSMLKYLVGRGHSEFSTMRQQDSFEFLLHVFKLITRSQHAAPFEDPTRAFRFVMEQRLQCLSCKKVRYRTDEQDNISIPVPFRKVKANPSVDGENVNEYEAVTLKECLDSFTAEEIVELTCTACGSKDGFSKRSLFQTFPEVLAVNARRFVLINWVPTKVDVPVVVGDDQFILDDYQSPGLQLSETLLPDDEISQPSFSANVEALQQLQAMGFPLNRCEKALYATGNRDANAAMEWLFGHMDDADIDVPLDLSPGEATGTTVDPEKIEMLGAMGFGPPQARKALKETNGDLERAVEWLFSHPDDQGEFGEDTTAVDSSAANGAPAGSAKLPAAFQLQSIICHKGSSIHAGHYVAFIRKEIPEETSTSWVLYNDEKVVKANDVEEMKKFAYVYFFKRVRFVIVDEDMIMAIEDTTVFIP</sequence>
<dbReference type="SMART" id="SM00290">
    <property type="entry name" value="ZnF_UBP"/>
    <property type="match status" value="2"/>
</dbReference>
<dbReference type="EC" id="3.4.19.12" evidence="11 16"/>
<dbReference type="InterPro" id="IPR015940">
    <property type="entry name" value="UBA"/>
</dbReference>
<feature type="binding site" evidence="13">
    <location>
        <position position="185"/>
    </location>
    <ligand>
        <name>substrate</name>
    </ligand>
</feature>
<feature type="binding site" evidence="14">
    <location>
        <position position="195"/>
    </location>
    <ligand>
        <name>Zn(2+)</name>
        <dbReference type="ChEBI" id="CHEBI:29105"/>
    </ligand>
</feature>
<dbReference type="GO" id="GO:0006508">
    <property type="term" value="P:proteolysis"/>
    <property type="evidence" value="ECO:0007669"/>
    <property type="project" value="UniProtKB-KW"/>
</dbReference>
<feature type="active site" description="Proton acceptor" evidence="12">
    <location>
        <position position="736"/>
    </location>
</feature>
<dbReference type="SUPFAM" id="SSF54001">
    <property type="entry name" value="Cysteine proteinases"/>
    <property type="match status" value="1"/>
</dbReference>
<evidence type="ECO:0000256" key="2">
    <source>
        <dbReference type="ARBA" id="ARBA00009085"/>
    </source>
</evidence>
<dbReference type="Pfam" id="PF17807">
    <property type="entry name" value="zf-UBP_var"/>
    <property type="match status" value="1"/>
</dbReference>
<feature type="domain" description="UBP-type" evidence="19">
    <location>
        <begin position="1"/>
        <end position="107"/>
    </location>
</feature>
<evidence type="ECO:0000256" key="10">
    <source>
        <dbReference type="ARBA" id="ARBA00022833"/>
    </source>
</evidence>
<feature type="binding site" evidence="14">
    <location>
        <position position="175"/>
    </location>
    <ligand>
        <name>Zn(2+)</name>
        <dbReference type="ChEBI" id="CHEBI:29105"/>
    </ligand>
</feature>
<dbReference type="PROSITE" id="PS00972">
    <property type="entry name" value="USP_1"/>
    <property type="match status" value="1"/>
</dbReference>
<feature type="binding site" evidence="14">
    <location>
        <position position="208"/>
    </location>
    <ligand>
        <name>Zn(2+)</name>
        <dbReference type="ChEBI" id="CHEBI:29105"/>
    </ligand>
</feature>
<dbReference type="InterPro" id="IPR001394">
    <property type="entry name" value="Peptidase_C19_UCH"/>
</dbReference>
<dbReference type="FunFam" id="3.30.40.10:FF:000396">
    <property type="entry name" value="Ubiquitin carboxyl-terminal hydrolase"/>
    <property type="match status" value="1"/>
</dbReference>
<feature type="domain" description="USP" evidence="18">
    <location>
        <begin position="302"/>
        <end position="782"/>
    </location>
</feature>
<evidence type="ECO:0000256" key="7">
    <source>
        <dbReference type="ARBA" id="ARBA00022786"/>
    </source>
</evidence>
<evidence type="ECO:0000256" key="16">
    <source>
        <dbReference type="RuleBase" id="RU366025"/>
    </source>
</evidence>
<dbReference type="FunFam" id="3.30.40.10:FF:000587">
    <property type="entry name" value="Ubiquitin carboxyl-terminal hydrolase"/>
    <property type="match status" value="1"/>
</dbReference>
<feature type="domain" description="UBP-type" evidence="19">
    <location>
        <begin position="151"/>
        <end position="260"/>
    </location>
</feature>
<accession>A0A5N6KCM8</accession>
<dbReference type="OrthoDB" id="361536at2759"/>
<dbReference type="PROSITE" id="PS50030">
    <property type="entry name" value="UBA"/>
    <property type="match status" value="2"/>
</dbReference>
<comment type="similarity">
    <text evidence="2 11 16">Belongs to the peptidase C19 family.</text>
</comment>
<dbReference type="GO" id="GO:0016579">
    <property type="term" value="P:protein deubiquitination"/>
    <property type="evidence" value="ECO:0007669"/>
    <property type="project" value="InterPro"/>
</dbReference>
<dbReference type="PIRSF" id="PIRSF016308">
    <property type="entry name" value="UBP"/>
    <property type="match status" value="1"/>
</dbReference>
<evidence type="ECO:0000256" key="8">
    <source>
        <dbReference type="ARBA" id="ARBA00022801"/>
    </source>
</evidence>
<dbReference type="PANTHER" id="PTHR21646">
    <property type="entry name" value="UBIQUITIN CARBOXYL-TERMINAL HYDROLASE"/>
    <property type="match status" value="1"/>
</dbReference>
<dbReference type="FunFam" id="3.90.70.10:FF:000144">
    <property type="entry name" value="Ubiquitinyl hydrolase 1"/>
    <property type="match status" value="1"/>
</dbReference>
<feature type="active site" description="Nucleophile" evidence="12">
    <location>
        <position position="311"/>
    </location>
</feature>
<dbReference type="InterPro" id="IPR009060">
    <property type="entry name" value="UBA-like_sf"/>
</dbReference>
<keyword evidence="7 11" id="KW-0833">Ubl conjugation pathway</keyword>
<evidence type="ECO:0000256" key="12">
    <source>
        <dbReference type="PIRSR" id="PIRSR016308-1"/>
    </source>
</evidence>
<dbReference type="Pfam" id="PF00443">
    <property type="entry name" value="UCH"/>
    <property type="match status" value="1"/>
</dbReference>
<dbReference type="CDD" id="cd14386">
    <property type="entry name" value="UBA2_UBP5"/>
    <property type="match status" value="1"/>
</dbReference>
<dbReference type="InterPro" id="IPR016652">
    <property type="entry name" value="Ubiquitinyl_hydrolase"/>
</dbReference>
<evidence type="ECO:0000313" key="21">
    <source>
        <dbReference type="Proteomes" id="UP000326757"/>
    </source>
</evidence>
<dbReference type="CDD" id="cd14385">
    <property type="entry name" value="UBA1_spUBP14_like"/>
    <property type="match status" value="1"/>
</dbReference>
<dbReference type="GO" id="GO:0008270">
    <property type="term" value="F:zinc ion binding"/>
    <property type="evidence" value="ECO:0007669"/>
    <property type="project" value="UniProtKB-UniRule"/>
</dbReference>
<keyword evidence="9 11" id="KW-0788">Thiol protease</keyword>
<dbReference type="Gene3D" id="3.30.40.10">
    <property type="entry name" value="Zinc/RING finger domain, C3HC4 (zinc finger)"/>
    <property type="match status" value="2"/>
</dbReference>
<comment type="caution">
    <text evidence="20">The sequence shown here is derived from an EMBL/GenBank/DDBJ whole genome shotgun (WGS) entry which is preliminary data.</text>
</comment>
<gene>
    <name evidence="20" type="ORF">EYC80_003064</name>
</gene>
<organism evidence="20 21">
    <name type="scientific">Monilinia laxa</name>
    <name type="common">Brown rot fungus</name>
    <name type="synonym">Sclerotinia laxa</name>
    <dbReference type="NCBI Taxonomy" id="61186"/>
    <lineage>
        <taxon>Eukaryota</taxon>
        <taxon>Fungi</taxon>
        <taxon>Dikarya</taxon>
        <taxon>Ascomycota</taxon>
        <taxon>Pezizomycotina</taxon>
        <taxon>Leotiomycetes</taxon>
        <taxon>Helotiales</taxon>
        <taxon>Sclerotiniaceae</taxon>
        <taxon>Monilinia</taxon>
    </lineage>
</organism>
<keyword evidence="3 11" id="KW-0645">Protease</keyword>
<dbReference type="SUPFAM" id="SSF46934">
    <property type="entry name" value="UBA-like"/>
    <property type="match status" value="1"/>
</dbReference>
<feature type="domain" description="UBA" evidence="17">
    <location>
        <begin position="646"/>
        <end position="686"/>
    </location>
</feature>
<keyword evidence="21" id="KW-1185">Reference proteome</keyword>
<dbReference type="InterPro" id="IPR018200">
    <property type="entry name" value="USP_CS"/>
</dbReference>
<evidence type="ECO:0000256" key="3">
    <source>
        <dbReference type="ARBA" id="ARBA00022670"/>
    </source>
</evidence>
<evidence type="ECO:0000256" key="9">
    <source>
        <dbReference type="ARBA" id="ARBA00022807"/>
    </source>
</evidence>
<dbReference type="EMBL" id="VIGI01000004">
    <property type="protein sequence ID" value="KAB8301168.1"/>
    <property type="molecule type" value="Genomic_DNA"/>
</dbReference>
<dbReference type="InterPro" id="IPR050185">
    <property type="entry name" value="Ub_carboxyl-term_hydrolase"/>
</dbReference>
<evidence type="ECO:0000259" key="18">
    <source>
        <dbReference type="PROSITE" id="PS50235"/>
    </source>
</evidence>
<comment type="catalytic activity">
    <reaction evidence="1 11 16">
        <text>Thiol-dependent hydrolysis of ester, thioester, amide, peptide and isopeptide bonds formed by the C-terminal Gly of ubiquitin (a 76-residue protein attached to proteins as an intracellular targeting signal).</text>
        <dbReference type="EC" id="3.4.19.12"/>
    </reaction>
</comment>
<keyword evidence="4 11" id="KW-0479">Metal-binding</keyword>
<keyword evidence="5" id="KW-0677">Repeat</keyword>
<dbReference type="PROSITE" id="PS50235">
    <property type="entry name" value="USP_3"/>
    <property type="match status" value="1"/>
</dbReference>
<keyword evidence="8 11" id="KW-0378">Hydrolase</keyword>
<reference evidence="20 21" key="1">
    <citation type="submission" date="2019-06" db="EMBL/GenBank/DDBJ databases">
        <title>Genome Sequence of the Brown Rot Fungal Pathogen Monilinia laxa.</title>
        <authorList>
            <person name="De Miccolis Angelini R.M."/>
            <person name="Landi L."/>
            <person name="Abate D."/>
            <person name="Pollastro S."/>
            <person name="Romanazzi G."/>
            <person name="Faretra F."/>
        </authorList>
    </citation>
    <scope>NUCLEOTIDE SEQUENCE [LARGE SCALE GENOMIC DNA]</scope>
    <source>
        <strain evidence="20 21">Mlax316</strain>
    </source>
</reference>
<proteinExistence type="inferred from homology"/>
<dbReference type="InterPro" id="IPR013083">
    <property type="entry name" value="Znf_RING/FYVE/PHD"/>
</dbReference>
<dbReference type="InterPro" id="IPR038765">
    <property type="entry name" value="Papain-like_cys_pep_sf"/>
</dbReference>
<keyword evidence="6 15" id="KW-0863">Zinc-finger</keyword>
<evidence type="ECO:0000256" key="5">
    <source>
        <dbReference type="ARBA" id="ARBA00022737"/>
    </source>
</evidence>
<feature type="binding site" evidence="13">
    <location>
        <begin position="197"/>
        <end position="200"/>
    </location>
    <ligand>
        <name>substrate</name>
    </ligand>
</feature>
<dbReference type="Pfam" id="PF00627">
    <property type="entry name" value="UBA"/>
    <property type="match status" value="2"/>
</dbReference>
<dbReference type="Gene3D" id="3.90.70.10">
    <property type="entry name" value="Cysteine proteinases"/>
    <property type="match status" value="1"/>
</dbReference>